<keyword evidence="2" id="KW-0472">Membrane</keyword>
<dbReference type="SMART" id="SM00460">
    <property type="entry name" value="TGc"/>
    <property type="match status" value="1"/>
</dbReference>
<evidence type="ECO:0000313" key="5">
    <source>
        <dbReference type="Proteomes" id="UP000516117"/>
    </source>
</evidence>
<gene>
    <name evidence="4" type="ORF">H9L22_12195</name>
</gene>
<keyword evidence="2" id="KW-1133">Transmembrane helix</keyword>
<proteinExistence type="predicted"/>
<dbReference type="Pfam" id="PF01841">
    <property type="entry name" value="Transglut_core"/>
    <property type="match status" value="1"/>
</dbReference>
<dbReference type="Proteomes" id="UP000516117">
    <property type="component" value="Chromosome"/>
</dbReference>
<evidence type="ECO:0000313" key="4">
    <source>
        <dbReference type="EMBL" id="QNP55029.1"/>
    </source>
</evidence>
<feature type="transmembrane region" description="Helical" evidence="2">
    <location>
        <begin position="189"/>
        <end position="206"/>
    </location>
</feature>
<dbReference type="PANTHER" id="PTHR42736:SF1">
    <property type="entry name" value="PROTEIN-GLUTAMINE GAMMA-GLUTAMYLTRANSFERASE"/>
    <property type="match status" value="1"/>
</dbReference>
<feature type="transmembrane region" description="Helical" evidence="2">
    <location>
        <begin position="615"/>
        <end position="641"/>
    </location>
</feature>
<feature type="transmembrane region" description="Helical" evidence="2">
    <location>
        <begin position="166"/>
        <end position="183"/>
    </location>
</feature>
<feature type="transmembrane region" description="Helical" evidence="2">
    <location>
        <begin position="78"/>
        <end position="99"/>
    </location>
</feature>
<dbReference type="KEGG" id="tdf:H9L22_12195"/>
<dbReference type="PANTHER" id="PTHR42736">
    <property type="entry name" value="PROTEIN-GLUTAMINE GAMMA-GLUTAMYLTRANSFERASE"/>
    <property type="match status" value="1"/>
</dbReference>
<feature type="transmembrane region" description="Helical" evidence="2">
    <location>
        <begin position="138"/>
        <end position="159"/>
    </location>
</feature>
<accession>A0A7H0H3B3</accession>
<dbReference type="Gene3D" id="3.10.620.30">
    <property type="match status" value="1"/>
</dbReference>
<organism evidence="4 5">
    <name type="scientific">Tessaracoccus defluvii</name>
    <dbReference type="NCBI Taxonomy" id="1285901"/>
    <lineage>
        <taxon>Bacteria</taxon>
        <taxon>Bacillati</taxon>
        <taxon>Actinomycetota</taxon>
        <taxon>Actinomycetes</taxon>
        <taxon>Propionibacteriales</taxon>
        <taxon>Propionibacteriaceae</taxon>
        <taxon>Tessaracoccus</taxon>
    </lineage>
</organism>
<feature type="domain" description="Transglutaminase-like" evidence="3">
    <location>
        <begin position="494"/>
        <end position="559"/>
    </location>
</feature>
<feature type="compositionally biased region" description="Pro residues" evidence="1">
    <location>
        <begin position="570"/>
        <end position="593"/>
    </location>
</feature>
<evidence type="ECO:0000256" key="1">
    <source>
        <dbReference type="SAM" id="MobiDB-lite"/>
    </source>
</evidence>
<feature type="transmembrane region" description="Helical" evidence="2">
    <location>
        <begin position="24"/>
        <end position="46"/>
    </location>
</feature>
<feature type="transmembrane region" description="Helical" evidence="2">
    <location>
        <begin position="52"/>
        <end position="71"/>
    </location>
</feature>
<protein>
    <recommendedName>
        <fullName evidence="3">Transglutaminase-like domain-containing protein</fullName>
    </recommendedName>
</protein>
<reference evidence="4 5" key="1">
    <citation type="submission" date="2020-08" db="EMBL/GenBank/DDBJ databases">
        <title>Genome sequence of Tessaracoccus defluvii JCM 17540T.</title>
        <authorList>
            <person name="Hyun D.-W."/>
            <person name="Bae J.-W."/>
        </authorList>
    </citation>
    <scope>NUCLEOTIDE SEQUENCE [LARGE SCALE GENOMIC DNA]</scope>
    <source>
        <strain evidence="4 5">JCM 17540</strain>
    </source>
</reference>
<feature type="compositionally biased region" description="Acidic residues" evidence="1">
    <location>
        <begin position="594"/>
        <end position="608"/>
    </location>
</feature>
<sequence length="763" mass="81609">MSTAKRALGPTDHSTFGSLTGGRAAWVAIDAVALLALLGLVALGFLPVYGTAWLFVSVLGFGAVGIGLALVSWRLRWGAGMVALVAAAAWLLLGGFLTMPSSTIGFVVPTLRTLRGLVTGPVTAWRDMLTLDPPIGETFNLLTVPGLIGLLAGLLGMLISLRTARPVLAFVPSAVGYVVAVVLGSRVAFEPLLVGAVFFLIVLTWTSHRRAVTRGLLSRGVRLKPLAGVLGLAVVAASGVAAYAAVPLLAPKPERETVRAAIEPPIDLAQYASPLQGFRANITQNRETTLLEVSGAEKGDIVRIATLDAYDGLNFRVASLADEALESTTFTRVGQWIDDDAAGADVAVEVTVRGYDGVWVPTAGRTRSIDFAGERALALGENFYYNRSSGTGIDTAGLREGDSYLLEATVAERPTDAEIGAAGAGDFSLPDVVGAPDDLVNLAHQWSDGVGTAGQVALRFEEELQQGYFSHGQEEEMESVAGHSQKRLTTLLQAPDRMVGDHEQYATAMALMAREVGIPARVIYGYEVAGSQTITGDQVGAWTELYLDGLGWVTFNPTPPKDRVLDIDELPPPPQPQPYVENPPPPPARPEVPPPDDDLPVDPAEEPEVDTPIDWAQIGAFAALTGIPLITIVVPIVLIVGMKLRRRSHRRNDPIVANRIAGAWSELVDKARDLGRSPSASATRTEQAQLLVEEFPKLRAVSDPVALAKEADWIVFAPGDPSEATAREYWGSTGLVRRGMRKSLNWFRWAFSSLSTKSFRKYR</sequence>
<dbReference type="SUPFAM" id="SSF54001">
    <property type="entry name" value="Cysteine proteinases"/>
    <property type="match status" value="1"/>
</dbReference>
<dbReference type="InterPro" id="IPR052901">
    <property type="entry name" value="Bact_TGase-like"/>
</dbReference>
<dbReference type="AlphaFoldDB" id="A0A7H0H3B3"/>
<feature type="region of interest" description="Disordered" evidence="1">
    <location>
        <begin position="561"/>
        <end position="608"/>
    </location>
</feature>
<dbReference type="RefSeq" id="WP_187720165.1">
    <property type="nucleotide sequence ID" value="NZ_BAABBL010000004.1"/>
</dbReference>
<evidence type="ECO:0000259" key="3">
    <source>
        <dbReference type="SMART" id="SM00460"/>
    </source>
</evidence>
<dbReference type="InterPro" id="IPR021878">
    <property type="entry name" value="TgpA_N"/>
</dbReference>
<feature type="transmembrane region" description="Helical" evidence="2">
    <location>
        <begin position="226"/>
        <end position="250"/>
    </location>
</feature>
<evidence type="ECO:0000256" key="2">
    <source>
        <dbReference type="SAM" id="Phobius"/>
    </source>
</evidence>
<name>A0A7H0H3B3_9ACTN</name>
<keyword evidence="2" id="KW-0812">Transmembrane</keyword>
<dbReference type="InterPro" id="IPR002931">
    <property type="entry name" value="Transglutaminase-like"/>
</dbReference>
<keyword evidence="5" id="KW-1185">Reference proteome</keyword>
<dbReference type="Pfam" id="PF11992">
    <property type="entry name" value="TgpA_N"/>
    <property type="match status" value="1"/>
</dbReference>
<dbReference type="EMBL" id="CP060789">
    <property type="protein sequence ID" value="QNP55029.1"/>
    <property type="molecule type" value="Genomic_DNA"/>
</dbReference>
<dbReference type="InterPro" id="IPR038765">
    <property type="entry name" value="Papain-like_cys_pep_sf"/>
</dbReference>